<evidence type="ECO:0000259" key="9">
    <source>
        <dbReference type="Pfam" id="PF16916"/>
    </source>
</evidence>
<dbReference type="InterPro" id="IPR050291">
    <property type="entry name" value="CDF_Transporter"/>
</dbReference>
<dbReference type="InterPro" id="IPR036837">
    <property type="entry name" value="Cation_efflux_CTD_sf"/>
</dbReference>
<comment type="caution">
    <text evidence="10">The sequence shown here is derived from an EMBL/GenBank/DDBJ whole genome shotgun (WGS) entry which is preliminary data.</text>
</comment>
<feature type="transmembrane region" description="Helical" evidence="7">
    <location>
        <begin position="180"/>
        <end position="197"/>
    </location>
</feature>
<dbReference type="GO" id="GO:0016020">
    <property type="term" value="C:membrane"/>
    <property type="evidence" value="ECO:0007669"/>
    <property type="project" value="UniProtKB-SubCell"/>
</dbReference>
<keyword evidence="5 7" id="KW-1133">Transmembrane helix</keyword>
<evidence type="ECO:0000313" key="10">
    <source>
        <dbReference type="EMBL" id="PSR24192.1"/>
    </source>
</evidence>
<evidence type="ECO:0000256" key="2">
    <source>
        <dbReference type="ARBA" id="ARBA00008114"/>
    </source>
</evidence>
<comment type="similarity">
    <text evidence="2">Belongs to the cation diffusion facilitator (CDF) transporter (TC 2.A.4) family.</text>
</comment>
<reference evidence="10 11" key="1">
    <citation type="journal article" date="2014" name="BMC Genomics">
        <title>Comparison of environmental and isolate Sulfobacillus genomes reveals diverse carbon, sulfur, nitrogen, and hydrogen metabolisms.</title>
        <authorList>
            <person name="Justice N.B."/>
            <person name="Norman A."/>
            <person name="Brown C.T."/>
            <person name="Singh A."/>
            <person name="Thomas B.C."/>
            <person name="Banfield J.F."/>
        </authorList>
    </citation>
    <scope>NUCLEOTIDE SEQUENCE [LARGE SCALE GENOMIC DNA]</scope>
    <source>
        <strain evidence="10">AMDSBA3</strain>
    </source>
</reference>
<evidence type="ECO:0000256" key="3">
    <source>
        <dbReference type="ARBA" id="ARBA00022448"/>
    </source>
</evidence>
<keyword evidence="3" id="KW-0813">Transport</keyword>
<feature type="transmembrane region" description="Helical" evidence="7">
    <location>
        <begin position="85"/>
        <end position="108"/>
    </location>
</feature>
<dbReference type="InterPro" id="IPR058533">
    <property type="entry name" value="Cation_efflux_TM"/>
</dbReference>
<dbReference type="EMBL" id="PXYV01000001">
    <property type="protein sequence ID" value="PSR24192.1"/>
    <property type="molecule type" value="Genomic_DNA"/>
</dbReference>
<evidence type="ECO:0000256" key="4">
    <source>
        <dbReference type="ARBA" id="ARBA00022692"/>
    </source>
</evidence>
<evidence type="ECO:0000256" key="7">
    <source>
        <dbReference type="SAM" id="Phobius"/>
    </source>
</evidence>
<dbReference type="Gene3D" id="1.20.1510.10">
    <property type="entry name" value="Cation efflux protein transmembrane domain"/>
    <property type="match status" value="1"/>
</dbReference>
<evidence type="ECO:0000256" key="1">
    <source>
        <dbReference type="ARBA" id="ARBA00004141"/>
    </source>
</evidence>
<dbReference type="GO" id="GO:0008324">
    <property type="term" value="F:monoatomic cation transmembrane transporter activity"/>
    <property type="evidence" value="ECO:0007669"/>
    <property type="project" value="InterPro"/>
</dbReference>
<dbReference type="InterPro" id="IPR002524">
    <property type="entry name" value="Cation_efflux"/>
</dbReference>
<feature type="transmembrane region" description="Helical" evidence="7">
    <location>
        <begin position="114"/>
        <end position="133"/>
    </location>
</feature>
<comment type="subcellular location">
    <subcellularLocation>
        <location evidence="1">Membrane</location>
        <topology evidence="1">Multi-pass membrane protein</topology>
    </subcellularLocation>
</comment>
<name>A0A2T2WPN0_9FIRM</name>
<dbReference type="Pfam" id="PF01545">
    <property type="entry name" value="Cation_efflux"/>
    <property type="match status" value="1"/>
</dbReference>
<proteinExistence type="inferred from homology"/>
<dbReference type="SUPFAM" id="SSF161111">
    <property type="entry name" value="Cation efflux protein transmembrane domain-like"/>
    <property type="match status" value="1"/>
</dbReference>
<evidence type="ECO:0000313" key="11">
    <source>
        <dbReference type="Proteomes" id="UP000241848"/>
    </source>
</evidence>
<sequence>MSTELDRRNHQAATHNLLFNLLLTVVKLVAGVMGRSEALIADGVHSGADVLSSIAVVIGLAGAGRPPDAGHHYGHAKAEAISQNVVAVLLLLAGMEVANTAISGIARASSKPSWLALAVALAAMLPKAFMAISQRRLARRTGSHAVLAASVDNRVDAASSLIAASGILASRMGFVSGDSIAALVVALLVMWGGVEVFRTAANDLMDPAADNATEASIHSVAAAVQGVRSVSSLRTRVNGAGVLVDLEVEVDRDLSLVAAHDIAHAVEDAVTQLERVRGATVHVNPAREDEKL</sequence>
<dbReference type="PANTHER" id="PTHR43840:SF15">
    <property type="entry name" value="MITOCHONDRIAL METAL TRANSPORTER 1-RELATED"/>
    <property type="match status" value="1"/>
</dbReference>
<accession>A0A2T2WPN0</accession>
<feature type="domain" description="Cation efflux protein cytoplasmic" evidence="9">
    <location>
        <begin position="210"/>
        <end position="285"/>
    </location>
</feature>
<evidence type="ECO:0000256" key="6">
    <source>
        <dbReference type="ARBA" id="ARBA00023136"/>
    </source>
</evidence>
<dbReference type="SUPFAM" id="SSF160240">
    <property type="entry name" value="Cation efflux protein cytoplasmic domain-like"/>
    <property type="match status" value="1"/>
</dbReference>
<feature type="domain" description="Cation efflux protein transmembrane" evidence="8">
    <location>
        <begin position="17"/>
        <end position="205"/>
    </location>
</feature>
<gene>
    <name evidence="10" type="ORF">C7B45_00320</name>
</gene>
<dbReference type="PANTHER" id="PTHR43840">
    <property type="entry name" value="MITOCHONDRIAL METAL TRANSPORTER 1-RELATED"/>
    <property type="match status" value="1"/>
</dbReference>
<feature type="transmembrane region" description="Helical" evidence="7">
    <location>
        <begin position="44"/>
        <end position="64"/>
    </location>
</feature>
<feature type="transmembrane region" description="Helical" evidence="7">
    <location>
        <begin position="12"/>
        <end position="32"/>
    </location>
</feature>
<dbReference type="AlphaFoldDB" id="A0A2T2WPN0"/>
<dbReference type="Proteomes" id="UP000241848">
    <property type="component" value="Unassembled WGS sequence"/>
</dbReference>
<keyword evidence="4 7" id="KW-0812">Transmembrane</keyword>
<dbReference type="Gene3D" id="3.30.70.1350">
    <property type="entry name" value="Cation efflux protein, cytoplasmic domain"/>
    <property type="match status" value="1"/>
</dbReference>
<protein>
    <submittedName>
        <fullName evidence="10">Cation transporter</fullName>
    </submittedName>
</protein>
<dbReference type="Pfam" id="PF16916">
    <property type="entry name" value="ZT_dimer"/>
    <property type="match status" value="1"/>
</dbReference>
<evidence type="ECO:0000256" key="5">
    <source>
        <dbReference type="ARBA" id="ARBA00022989"/>
    </source>
</evidence>
<evidence type="ECO:0000259" key="8">
    <source>
        <dbReference type="Pfam" id="PF01545"/>
    </source>
</evidence>
<dbReference type="NCBIfam" id="TIGR01297">
    <property type="entry name" value="CDF"/>
    <property type="match status" value="1"/>
</dbReference>
<dbReference type="InterPro" id="IPR027470">
    <property type="entry name" value="Cation_efflux_CTD"/>
</dbReference>
<dbReference type="FunFam" id="1.20.1510.10:FF:000006">
    <property type="entry name" value="Divalent cation efflux transporter"/>
    <property type="match status" value="1"/>
</dbReference>
<keyword evidence="6 7" id="KW-0472">Membrane</keyword>
<organism evidence="10 11">
    <name type="scientific">Sulfobacillus acidophilus</name>
    <dbReference type="NCBI Taxonomy" id="53633"/>
    <lineage>
        <taxon>Bacteria</taxon>
        <taxon>Bacillati</taxon>
        <taxon>Bacillota</taxon>
        <taxon>Clostridia</taxon>
        <taxon>Eubacteriales</taxon>
        <taxon>Clostridiales Family XVII. Incertae Sedis</taxon>
        <taxon>Sulfobacillus</taxon>
    </lineage>
</organism>
<dbReference type="InterPro" id="IPR027469">
    <property type="entry name" value="Cation_efflux_TMD_sf"/>
</dbReference>